<comment type="similarity">
    <text evidence="1">Belongs to the type-I restriction system S methylase family.</text>
</comment>
<keyword evidence="4" id="KW-0175">Coiled coil</keyword>
<dbReference type="Proteomes" id="UP000561181">
    <property type="component" value="Unassembled WGS sequence"/>
</dbReference>
<evidence type="ECO:0000256" key="3">
    <source>
        <dbReference type="ARBA" id="ARBA00023125"/>
    </source>
</evidence>
<accession>A0A848QAC8</accession>
<keyword evidence="6" id="KW-0255">Endonuclease</keyword>
<dbReference type="Gene3D" id="3.90.220.20">
    <property type="entry name" value="DNA methylase specificity domains"/>
    <property type="match status" value="2"/>
</dbReference>
<dbReference type="Gene3D" id="1.10.287.1120">
    <property type="entry name" value="Bipartite methylase S protein"/>
    <property type="match status" value="1"/>
</dbReference>
<dbReference type="CDD" id="cd17265">
    <property type="entry name" value="RMtype1_S_Eco4255III-TRD2-CR2_like"/>
    <property type="match status" value="2"/>
</dbReference>
<evidence type="ECO:0000256" key="2">
    <source>
        <dbReference type="ARBA" id="ARBA00022747"/>
    </source>
</evidence>
<dbReference type="InterPro" id="IPR000055">
    <property type="entry name" value="Restrct_endonuc_typeI_TRD"/>
</dbReference>
<reference evidence="6 7" key="1">
    <citation type="submission" date="2020-04" db="EMBL/GenBank/DDBJ databases">
        <authorList>
            <person name="Liu A."/>
        </authorList>
    </citation>
    <scope>NUCLEOTIDE SEQUENCE [LARGE SCALE GENOMIC DNA]</scope>
    <source>
        <strain evidence="6 7">RZ02</strain>
    </source>
</reference>
<gene>
    <name evidence="6" type="ORF">HKD42_00020</name>
</gene>
<keyword evidence="7" id="KW-1185">Reference proteome</keyword>
<dbReference type="SUPFAM" id="SSF116734">
    <property type="entry name" value="DNA methylase specificity domain"/>
    <property type="match status" value="2"/>
</dbReference>
<dbReference type="AlphaFoldDB" id="A0A848QAC8"/>
<organism evidence="6 7">
    <name type="scientific">Pontixanthobacter rizhaonensis</name>
    <dbReference type="NCBI Taxonomy" id="2730337"/>
    <lineage>
        <taxon>Bacteria</taxon>
        <taxon>Pseudomonadati</taxon>
        <taxon>Pseudomonadota</taxon>
        <taxon>Alphaproteobacteria</taxon>
        <taxon>Sphingomonadales</taxon>
        <taxon>Erythrobacteraceae</taxon>
        <taxon>Pontixanthobacter</taxon>
    </lineage>
</organism>
<name>A0A848QAC8_9SPHN</name>
<evidence type="ECO:0000256" key="4">
    <source>
        <dbReference type="SAM" id="Coils"/>
    </source>
</evidence>
<evidence type="ECO:0000259" key="5">
    <source>
        <dbReference type="Pfam" id="PF01420"/>
    </source>
</evidence>
<dbReference type="PANTHER" id="PTHR30408:SF12">
    <property type="entry name" value="TYPE I RESTRICTION ENZYME MJAVIII SPECIFICITY SUBUNIT"/>
    <property type="match status" value="1"/>
</dbReference>
<evidence type="ECO:0000313" key="6">
    <source>
        <dbReference type="EMBL" id="NMW30451.1"/>
    </source>
</evidence>
<keyword evidence="2" id="KW-0680">Restriction system</keyword>
<dbReference type="GO" id="GO:0004519">
    <property type="term" value="F:endonuclease activity"/>
    <property type="evidence" value="ECO:0007669"/>
    <property type="project" value="UniProtKB-KW"/>
</dbReference>
<dbReference type="Pfam" id="PF01420">
    <property type="entry name" value="Methylase_S"/>
    <property type="match status" value="1"/>
</dbReference>
<feature type="domain" description="Type I restriction modification DNA specificity" evidence="5">
    <location>
        <begin position="226"/>
        <end position="397"/>
    </location>
</feature>
<dbReference type="EMBL" id="JABCRE010000001">
    <property type="protein sequence ID" value="NMW30451.1"/>
    <property type="molecule type" value="Genomic_DNA"/>
</dbReference>
<sequence>MSVKEGCTQTDFGPLPRDWRVVPLSELGQPKIGLTYKPSDVREHGTLVLRSSNVQDGRLSLDSNVFVDPKVAAPALVQQDDILICVRNGSRALIGKCAQIDQQADGMAFGAFMSVYRTPFADFVFRQFQSAGMKRQIEQHLGATINQITNASLKSFKIPFTDNIEERQAIVSALRCAEDLIASLDALIAKKRDIKQAAMQQLLTGRTRLPQFSTTPIVKSEIGEIPEDWEVRSLASLGEPRIGLTYSPSDVRESGTLVLRSSNVQNGDLSFDDNVFVDSDAAARALVAEGDILICVRNGSRALIGKCAIIDSRAVGMAFGAFMSVFRSPHSSFLHHQFQSHTIQKQIHEHLGATINQITNASLRSFRVPFPVDSDERDAIVSVLSDMESEVRALEQKVSKVRHLREGMMQQLLTGRIRLA</sequence>
<proteinExistence type="inferred from homology"/>
<protein>
    <submittedName>
        <fullName evidence="6">Restriction endonuclease subunit S</fullName>
    </submittedName>
</protein>
<keyword evidence="6" id="KW-0540">Nuclease</keyword>
<evidence type="ECO:0000313" key="7">
    <source>
        <dbReference type="Proteomes" id="UP000561181"/>
    </source>
</evidence>
<dbReference type="InterPro" id="IPR044946">
    <property type="entry name" value="Restrct_endonuc_typeI_TRD_sf"/>
</dbReference>
<dbReference type="GO" id="GO:0009307">
    <property type="term" value="P:DNA restriction-modification system"/>
    <property type="evidence" value="ECO:0007669"/>
    <property type="project" value="UniProtKB-KW"/>
</dbReference>
<evidence type="ECO:0000256" key="1">
    <source>
        <dbReference type="ARBA" id="ARBA00010923"/>
    </source>
</evidence>
<dbReference type="PANTHER" id="PTHR30408">
    <property type="entry name" value="TYPE-1 RESTRICTION ENZYME ECOKI SPECIFICITY PROTEIN"/>
    <property type="match status" value="1"/>
</dbReference>
<feature type="coiled-coil region" evidence="4">
    <location>
        <begin position="377"/>
        <end position="404"/>
    </location>
</feature>
<keyword evidence="3" id="KW-0238">DNA-binding</keyword>
<dbReference type="GO" id="GO:0003677">
    <property type="term" value="F:DNA binding"/>
    <property type="evidence" value="ECO:0007669"/>
    <property type="project" value="UniProtKB-KW"/>
</dbReference>
<dbReference type="InterPro" id="IPR052021">
    <property type="entry name" value="Type-I_RS_S_subunit"/>
</dbReference>
<comment type="caution">
    <text evidence="6">The sequence shown here is derived from an EMBL/GenBank/DDBJ whole genome shotgun (WGS) entry which is preliminary data.</text>
</comment>
<keyword evidence="6" id="KW-0378">Hydrolase</keyword>